<gene>
    <name evidence="3" type="ORF">SG34_021240</name>
</gene>
<dbReference type="EMBL" id="CP059733">
    <property type="protein sequence ID" value="WDE03876.1"/>
    <property type="molecule type" value="Genomic_DNA"/>
</dbReference>
<sequence length="215" mass="25331">MPIRKIPKNYRNVTGIAAHSKAEGQAMFESTLERDFISLLEFDDEVERFEVQPLQLVWKDEDNKQRTYIPDVLAYYFGNNIKPTLFEVKYRDDLKKNWSTLKPKFRAGIHFAKENNWKFKIITEVEIRTSYLASVKFLLPFVRKGPEEESHMQLLADKVRELRQTTPASLLKAIFNDEWNQAKLLPTLWYLIGTRQLGVDLNQKLTMSSRIWSIC</sequence>
<name>A0AAE9YZ81_9GAMM</name>
<reference evidence="3 4" key="1">
    <citation type="journal article" date="2015" name="Genome Announc.">
        <title>Draft Genome Sequences of Marine Isolates of Thalassomonas viridans and Thalassomonas actiniarum.</title>
        <authorList>
            <person name="Olonade I."/>
            <person name="van Zyl L.J."/>
            <person name="Trindade M."/>
        </authorList>
    </citation>
    <scope>NUCLEOTIDE SEQUENCE [LARGE SCALE GENOMIC DNA]</scope>
    <source>
        <strain evidence="3 4">XOM25</strain>
    </source>
</reference>
<dbReference type="Proteomes" id="UP000032352">
    <property type="component" value="Chromosome"/>
</dbReference>
<dbReference type="InterPro" id="IPR014833">
    <property type="entry name" value="TnsA_N"/>
</dbReference>
<protein>
    <submittedName>
        <fullName evidence="3">Heteromeric transposase endonuclease subunit TnsA</fullName>
    </submittedName>
</protein>
<evidence type="ECO:0000313" key="4">
    <source>
        <dbReference type="Proteomes" id="UP000032352"/>
    </source>
</evidence>
<feature type="domain" description="TnsA endonuclease N-terminal" evidence="2">
    <location>
        <begin position="43"/>
        <end position="124"/>
    </location>
</feature>
<evidence type="ECO:0000259" key="1">
    <source>
        <dbReference type="Pfam" id="PF08721"/>
    </source>
</evidence>
<evidence type="ECO:0000313" key="3">
    <source>
        <dbReference type="EMBL" id="WDE03876.1"/>
    </source>
</evidence>
<organism evidence="3 4">
    <name type="scientific">Thalassomonas viridans</name>
    <dbReference type="NCBI Taxonomy" id="137584"/>
    <lineage>
        <taxon>Bacteria</taxon>
        <taxon>Pseudomonadati</taxon>
        <taxon>Pseudomonadota</taxon>
        <taxon>Gammaproteobacteria</taxon>
        <taxon>Alteromonadales</taxon>
        <taxon>Colwelliaceae</taxon>
        <taxon>Thalassomonas</taxon>
    </lineage>
</organism>
<dbReference type="Pfam" id="PF08721">
    <property type="entry name" value="Tn7_Tnp_TnsA_C"/>
    <property type="match status" value="1"/>
</dbReference>
<dbReference type="KEGG" id="tvd:SG34_021240"/>
<evidence type="ECO:0000259" key="2">
    <source>
        <dbReference type="Pfam" id="PF08722"/>
    </source>
</evidence>
<reference evidence="3 4" key="2">
    <citation type="journal article" date="2022" name="Mar. Drugs">
        <title>Bioassay-Guided Fractionation Leads to the Detection of Cholic Acid Generated by the Rare Thalassomonas sp.</title>
        <authorList>
            <person name="Pheiffer F."/>
            <person name="Schneider Y.K."/>
            <person name="Hansen E.H."/>
            <person name="Andersen J.H."/>
            <person name="Isaksson J."/>
            <person name="Busche T."/>
            <person name="R C."/>
            <person name="Kalinowski J."/>
            <person name="Zyl L.V."/>
            <person name="Trindade M."/>
        </authorList>
    </citation>
    <scope>NUCLEOTIDE SEQUENCE [LARGE SCALE GENOMIC DNA]</scope>
    <source>
        <strain evidence="3 4">XOM25</strain>
    </source>
</reference>
<keyword evidence="3" id="KW-0540">Nuclease</keyword>
<dbReference type="GO" id="GO:0004519">
    <property type="term" value="F:endonuclease activity"/>
    <property type="evidence" value="ECO:0007669"/>
    <property type="project" value="UniProtKB-KW"/>
</dbReference>
<proteinExistence type="predicted"/>
<dbReference type="Pfam" id="PF08722">
    <property type="entry name" value="Tn7_TnsA-like_N"/>
    <property type="match status" value="1"/>
</dbReference>
<dbReference type="AlphaFoldDB" id="A0AAE9YZ81"/>
<keyword evidence="4" id="KW-1185">Reference proteome</keyword>
<feature type="domain" description="TnsA endonuclease C-terminal" evidence="1">
    <location>
        <begin position="126"/>
        <end position="201"/>
    </location>
</feature>
<keyword evidence="3" id="KW-0255">Endonuclease</keyword>
<keyword evidence="3" id="KW-0378">Hydrolase</keyword>
<dbReference type="InterPro" id="IPR014832">
    <property type="entry name" value="TnsA_C"/>
</dbReference>
<accession>A0AAE9YZ81</accession>
<dbReference type="RefSeq" id="WP_044839719.1">
    <property type="nucleotide sequence ID" value="NZ_CP059733.1"/>
</dbReference>